<evidence type="ECO:0000259" key="2">
    <source>
        <dbReference type="Pfam" id="PF01602"/>
    </source>
</evidence>
<dbReference type="KEGG" id="mng:MNEG_9056"/>
<dbReference type="GO" id="GO:0005783">
    <property type="term" value="C:endoplasmic reticulum"/>
    <property type="evidence" value="ECO:0007669"/>
    <property type="project" value="TreeGrafter"/>
</dbReference>
<protein>
    <submittedName>
        <fullName evidence="3">Coatomer subunit gamma-1</fullName>
    </submittedName>
</protein>
<gene>
    <name evidence="3" type="ORF">MNEG_9056</name>
</gene>
<dbReference type="GO" id="GO:0000139">
    <property type="term" value="C:Golgi membrane"/>
    <property type="evidence" value="ECO:0007669"/>
    <property type="project" value="TreeGrafter"/>
</dbReference>
<dbReference type="GO" id="GO:0009306">
    <property type="term" value="P:protein secretion"/>
    <property type="evidence" value="ECO:0007669"/>
    <property type="project" value="TreeGrafter"/>
</dbReference>
<name>A0A0D2M633_9CHLO</name>
<dbReference type="SUPFAM" id="SSF48371">
    <property type="entry name" value="ARM repeat"/>
    <property type="match status" value="1"/>
</dbReference>
<dbReference type="InterPro" id="IPR017106">
    <property type="entry name" value="Coatomer_gsu"/>
</dbReference>
<accession>A0A0D2M633</accession>
<dbReference type="OrthoDB" id="1074925at2759"/>
<organism evidence="3 4">
    <name type="scientific">Monoraphidium neglectum</name>
    <dbReference type="NCBI Taxonomy" id="145388"/>
    <lineage>
        <taxon>Eukaryota</taxon>
        <taxon>Viridiplantae</taxon>
        <taxon>Chlorophyta</taxon>
        <taxon>core chlorophytes</taxon>
        <taxon>Chlorophyceae</taxon>
        <taxon>CS clade</taxon>
        <taxon>Sphaeropleales</taxon>
        <taxon>Selenastraceae</taxon>
        <taxon>Monoraphidium</taxon>
    </lineage>
</organism>
<dbReference type="GO" id="GO:0006886">
    <property type="term" value="P:intracellular protein transport"/>
    <property type="evidence" value="ECO:0007669"/>
    <property type="project" value="InterPro"/>
</dbReference>
<dbReference type="Proteomes" id="UP000054498">
    <property type="component" value="Unassembled WGS sequence"/>
</dbReference>
<feature type="region of interest" description="Disordered" evidence="1">
    <location>
        <begin position="1"/>
        <end position="25"/>
    </location>
</feature>
<dbReference type="InterPro" id="IPR016024">
    <property type="entry name" value="ARM-type_fold"/>
</dbReference>
<dbReference type="InterPro" id="IPR011989">
    <property type="entry name" value="ARM-like"/>
</dbReference>
<evidence type="ECO:0000313" key="3">
    <source>
        <dbReference type="EMBL" id="KIY98909.1"/>
    </source>
</evidence>
<reference evidence="3 4" key="1">
    <citation type="journal article" date="2013" name="BMC Genomics">
        <title>Reconstruction of the lipid metabolism for the microalga Monoraphidium neglectum from its genome sequence reveals characteristics suitable for biofuel production.</title>
        <authorList>
            <person name="Bogen C."/>
            <person name="Al-Dilaimi A."/>
            <person name="Albersmeier A."/>
            <person name="Wichmann J."/>
            <person name="Grundmann M."/>
            <person name="Rupp O."/>
            <person name="Lauersen K.J."/>
            <person name="Blifernez-Klassen O."/>
            <person name="Kalinowski J."/>
            <person name="Goesmann A."/>
            <person name="Mussgnug J.H."/>
            <person name="Kruse O."/>
        </authorList>
    </citation>
    <scope>NUCLEOTIDE SEQUENCE [LARGE SCALE GENOMIC DNA]</scope>
    <source>
        <strain evidence="3 4">SAG 48.87</strain>
    </source>
</reference>
<dbReference type="PANTHER" id="PTHR10261">
    <property type="entry name" value="COATOMER SUBUNIT GAMMA"/>
    <property type="match status" value="1"/>
</dbReference>
<dbReference type="GeneID" id="25741931"/>
<dbReference type="InterPro" id="IPR002553">
    <property type="entry name" value="Clathrin/coatomer_adapt-like_N"/>
</dbReference>
<dbReference type="Pfam" id="PF01602">
    <property type="entry name" value="Adaptin_N"/>
    <property type="match status" value="1"/>
</dbReference>
<dbReference type="Gene3D" id="1.25.10.10">
    <property type="entry name" value="Leucine-rich Repeat Variant"/>
    <property type="match status" value="1"/>
</dbReference>
<feature type="domain" description="Clathrin/coatomer adaptor adaptin-like N-terminal" evidence="2">
    <location>
        <begin position="36"/>
        <end position="109"/>
    </location>
</feature>
<dbReference type="AlphaFoldDB" id="A0A0D2M633"/>
<dbReference type="GO" id="GO:0005793">
    <property type="term" value="C:endoplasmic reticulum-Golgi intermediate compartment"/>
    <property type="evidence" value="ECO:0007669"/>
    <property type="project" value="TreeGrafter"/>
</dbReference>
<sequence>MAATAQDSTAPLNVPGEKKDEDEYETEYSPFYGIEKGAVLQEARIFHDPNLDPRRCSQVITKLLYLLNQGETFTKKEASEVFFAATKLFQAKDPHLRRMVYLCIKDICPGSDEVRGH</sequence>
<dbReference type="PANTHER" id="PTHR10261:SF0">
    <property type="entry name" value="COATOMER SUBUNIT GAMMA-2"/>
    <property type="match status" value="1"/>
</dbReference>
<dbReference type="RefSeq" id="XP_013897929.1">
    <property type="nucleotide sequence ID" value="XM_014042475.1"/>
</dbReference>
<feature type="compositionally biased region" description="Polar residues" evidence="1">
    <location>
        <begin position="1"/>
        <end position="11"/>
    </location>
</feature>
<dbReference type="GO" id="GO:0030126">
    <property type="term" value="C:COPI vesicle coat"/>
    <property type="evidence" value="ECO:0007669"/>
    <property type="project" value="TreeGrafter"/>
</dbReference>
<dbReference type="GO" id="GO:0006888">
    <property type="term" value="P:endoplasmic reticulum to Golgi vesicle-mediated transport"/>
    <property type="evidence" value="ECO:0007669"/>
    <property type="project" value="TreeGrafter"/>
</dbReference>
<keyword evidence="4" id="KW-1185">Reference proteome</keyword>
<dbReference type="STRING" id="145388.A0A0D2M633"/>
<evidence type="ECO:0000313" key="4">
    <source>
        <dbReference type="Proteomes" id="UP000054498"/>
    </source>
</evidence>
<dbReference type="GO" id="GO:0006891">
    <property type="term" value="P:intra-Golgi vesicle-mediated transport"/>
    <property type="evidence" value="ECO:0007669"/>
    <property type="project" value="TreeGrafter"/>
</dbReference>
<evidence type="ECO:0000256" key="1">
    <source>
        <dbReference type="SAM" id="MobiDB-lite"/>
    </source>
</evidence>
<proteinExistence type="predicted"/>
<dbReference type="EMBL" id="KK102023">
    <property type="protein sequence ID" value="KIY98909.1"/>
    <property type="molecule type" value="Genomic_DNA"/>
</dbReference>